<dbReference type="Gene3D" id="4.10.460.10">
    <property type="entry name" value="Inositol Polyphosphate 1-phosphatase, domain 1"/>
    <property type="match status" value="1"/>
</dbReference>
<sequence length="391" mass="42905">MKIHDLLRALISVSEKGANIARIIRSESSLLELLVQEKKGNQKNERFVQDFKTLADVLVQEVVRYDLKEKFPGLVDSICGEESNKFTNTLGDSVIVQIQDTPELTKRLLCQVLDDNETAASVLADVIHREVVAKEIGVIDDQLAVDLQVDDLGVWIDPIDSTAQYIQGDVGCEMDGLVKEGLQCVAVLIGVYLKSSGLPIMGVINQPFCRVVNDSWIGSTTWGVCFRDVRVNSLTSQTQPDSTSSNSQSPATEDLPKPTILISSSEDQHIQEVLSKKLNVRHVTGAGYKLLGVCMGRAVAYLLTKNTNFKWDCCGPHAVLLSLGGGIVKYEDFEDCVAFGQTSFQSIPQIKYHKPDDSTARGAKKWMNVGGIIAYSSENVLTQLAEVLQKS</sequence>
<protein>
    <recommendedName>
        <fullName evidence="6">Inositol polyphosphate 1-phosphatase</fullName>
    </recommendedName>
</protein>
<proteinExistence type="inferred from homology"/>
<evidence type="ECO:0000256" key="3">
    <source>
        <dbReference type="SAM" id="MobiDB-lite"/>
    </source>
</evidence>
<dbReference type="EMBL" id="JAIWYP010000013">
    <property type="protein sequence ID" value="KAH3719090.1"/>
    <property type="molecule type" value="Genomic_DNA"/>
</dbReference>
<comment type="caution">
    <text evidence="4">The sequence shown here is derived from an EMBL/GenBank/DDBJ whole genome shotgun (WGS) entry which is preliminary data.</text>
</comment>
<dbReference type="GO" id="GO:0046872">
    <property type="term" value="F:metal ion binding"/>
    <property type="evidence" value="ECO:0007669"/>
    <property type="project" value="UniProtKB-KW"/>
</dbReference>
<gene>
    <name evidence="4" type="ORF">DPMN_061919</name>
</gene>
<feature type="region of interest" description="Disordered" evidence="3">
    <location>
        <begin position="236"/>
        <end position="257"/>
    </location>
</feature>
<dbReference type="Gene3D" id="3.30.540.10">
    <property type="entry name" value="Fructose-1,6-Bisphosphatase, subunit A, domain 1"/>
    <property type="match status" value="1"/>
</dbReference>
<name>A0A9D4HHB7_DREPO</name>
<feature type="binding site" evidence="2">
    <location>
        <position position="159"/>
    </location>
    <ligand>
        <name>Mg(2+)</name>
        <dbReference type="ChEBI" id="CHEBI:18420"/>
        <label>1</label>
        <note>catalytic</note>
    </ligand>
</feature>
<dbReference type="GO" id="GO:0004441">
    <property type="term" value="F:inositol-1,4-bisphosphate 1-phosphatase activity"/>
    <property type="evidence" value="ECO:0007669"/>
    <property type="project" value="TreeGrafter"/>
</dbReference>
<dbReference type="Proteomes" id="UP000828390">
    <property type="component" value="Unassembled WGS sequence"/>
</dbReference>
<evidence type="ECO:0000256" key="1">
    <source>
        <dbReference type="ARBA" id="ARBA00009759"/>
    </source>
</evidence>
<evidence type="ECO:0000256" key="2">
    <source>
        <dbReference type="PIRSR" id="PIRSR600760-2"/>
    </source>
</evidence>
<dbReference type="Gene3D" id="3.40.190.80">
    <property type="match status" value="1"/>
</dbReference>
<keyword evidence="5" id="KW-1185">Reference proteome</keyword>
<dbReference type="InterPro" id="IPR050725">
    <property type="entry name" value="CysQ/Inositol_MonoPase"/>
</dbReference>
<accession>A0A9D4HHB7</accession>
<dbReference type="InterPro" id="IPR000760">
    <property type="entry name" value="Inositol_monophosphatase-like"/>
</dbReference>
<reference evidence="4" key="2">
    <citation type="submission" date="2020-11" db="EMBL/GenBank/DDBJ databases">
        <authorList>
            <person name="McCartney M.A."/>
            <person name="Auch B."/>
            <person name="Kono T."/>
            <person name="Mallez S."/>
            <person name="Becker A."/>
            <person name="Gohl D.M."/>
            <person name="Silverstein K.A.T."/>
            <person name="Koren S."/>
            <person name="Bechman K.B."/>
            <person name="Herman A."/>
            <person name="Abrahante J.E."/>
            <person name="Garbe J."/>
        </authorList>
    </citation>
    <scope>NUCLEOTIDE SEQUENCE</scope>
    <source>
        <strain evidence="4">Duluth1</strain>
        <tissue evidence="4">Whole animal</tissue>
    </source>
</reference>
<comment type="cofactor">
    <cofactor evidence="2">
        <name>Mg(2+)</name>
        <dbReference type="ChEBI" id="CHEBI:18420"/>
    </cofactor>
</comment>
<comment type="similarity">
    <text evidence="1">Belongs to the inositol monophosphatase superfamily.</text>
</comment>
<keyword evidence="2" id="KW-0479">Metal-binding</keyword>
<dbReference type="FunFam" id="4.10.460.10:FF:000001">
    <property type="entry name" value="Inositol polyphosphate 1-phosphatase"/>
    <property type="match status" value="1"/>
</dbReference>
<reference evidence="4" key="1">
    <citation type="journal article" date="2019" name="bioRxiv">
        <title>The Genome of the Zebra Mussel, Dreissena polymorpha: A Resource for Invasive Species Research.</title>
        <authorList>
            <person name="McCartney M.A."/>
            <person name="Auch B."/>
            <person name="Kono T."/>
            <person name="Mallez S."/>
            <person name="Zhang Y."/>
            <person name="Obille A."/>
            <person name="Becker A."/>
            <person name="Abrahante J.E."/>
            <person name="Garbe J."/>
            <person name="Badalamenti J.P."/>
            <person name="Herman A."/>
            <person name="Mangelson H."/>
            <person name="Liachko I."/>
            <person name="Sullivan S."/>
            <person name="Sone E.D."/>
            <person name="Koren S."/>
            <person name="Silverstein K.A.T."/>
            <person name="Beckman K.B."/>
            <person name="Gohl D.M."/>
        </authorList>
    </citation>
    <scope>NUCLEOTIDE SEQUENCE</scope>
    <source>
        <strain evidence="4">Duluth1</strain>
        <tissue evidence="4">Whole animal</tissue>
    </source>
</reference>
<feature type="binding site" evidence="2">
    <location>
        <position position="160"/>
    </location>
    <ligand>
        <name>Mg(2+)</name>
        <dbReference type="ChEBI" id="CHEBI:18420"/>
        <label>1</label>
        <note>catalytic</note>
    </ligand>
</feature>
<feature type="compositionally biased region" description="Polar residues" evidence="3">
    <location>
        <begin position="236"/>
        <end position="251"/>
    </location>
</feature>
<dbReference type="PANTHER" id="PTHR43028:SF3">
    <property type="entry name" value="INOSITOL POLYPHOSPHATE 1-PHOSPHATASE"/>
    <property type="match status" value="1"/>
</dbReference>
<dbReference type="OrthoDB" id="9977309at2759"/>
<dbReference type="SUPFAM" id="SSF56655">
    <property type="entry name" value="Carbohydrate phosphatase"/>
    <property type="match status" value="1"/>
</dbReference>
<evidence type="ECO:0000313" key="4">
    <source>
        <dbReference type="EMBL" id="KAH3719090.1"/>
    </source>
</evidence>
<dbReference type="InterPro" id="IPR044897">
    <property type="entry name" value="INPP1_dom_1"/>
</dbReference>
<feature type="binding site" evidence="2">
    <location>
        <position position="312"/>
    </location>
    <ligand>
        <name>Mg(2+)</name>
        <dbReference type="ChEBI" id="CHEBI:18420"/>
        <label>1</label>
        <note>catalytic</note>
    </ligand>
</feature>
<dbReference type="PANTHER" id="PTHR43028">
    <property type="entry name" value="3'(2'),5'-BISPHOSPHATE NUCLEOTIDASE 1"/>
    <property type="match status" value="1"/>
</dbReference>
<dbReference type="AlphaFoldDB" id="A0A9D4HHB7"/>
<feature type="binding site" evidence="2">
    <location>
        <position position="81"/>
    </location>
    <ligand>
        <name>Mg(2+)</name>
        <dbReference type="ChEBI" id="CHEBI:18420"/>
        <label>1</label>
        <note>catalytic</note>
    </ligand>
</feature>
<evidence type="ECO:0000313" key="5">
    <source>
        <dbReference type="Proteomes" id="UP000828390"/>
    </source>
</evidence>
<dbReference type="Pfam" id="PF00459">
    <property type="entry name" value="Inositol_P"/>
    <property type="match status" value="1"/>
</dbReference>
<evidence type="ECO:0008006" key="6">
    <source>
        <dbReference type="Google" id="ProtNLM"/>
    </source>
</evidence>
<keyword evidence="2" id="KW-0460">Magnesium</keyword>
<organism evidence="4 5">
    <name type="scientific">Dreissena polymorpha</name>
    <name type="common">Zebra mussel</name>
    <name type="synonym">Mytilus polymorpha</name>
    <dbReference type="NCBI Taxonomy" id="45954"/>
    <lineage>
        <taxon>Eukaryota</taxon>
        <taxon>Metazoa</taxon>
        <taxon>Spiralia</taxon>
        <taxon>Lophotrochozoa</taxon>
        <taxon>Mollusca</taxon>
        <taxon>Bivalvia</taxon>
        <taxon>Autobranchia</taxon>
        <taxon>Heteroconchia</taxon>
        <taxon>Euheterodonta</taxon>
        <taxon>Imparidentia</taxon>
        <taxon>Neoheterodontei</taxon>
        <taxon>Myida</taxon>
        <taxon>Dreissenoidea</taxon>
        <taxon>Dreissenidae</taxon>
        <taxon>Dreissena</taxon>
    </lineage>
</organism>
<feature type="binding site" evidence="2">
    <location>
        <position position="157"/>
    </location>
    <ligand>
        <name>Mg(2+)</name>
        <dbReference type="ChEBI" id="CHEBI:18420"/>
        <label>1</label>
        <note>catalytic</note>
    </ligand>
</feature>